<dbReference type="Pfam" id="PF02702">
    <property type="entry name" value="KdpD"/>
    <property type="match status" value="2"/>
</dbReference>
<evidence type="ECO:0000313" key="5">
    <source>
        <dbReference type="EMBL" id="MBD8500268.1"/>
    </source>
</evidence>
<keyword evidence="3" id="KW-0902">Two-component regulatory system</keyword>
<dbReference type="SUPFAM" id="SSF52540">
    <property type="entry name" value="P-loop containing nucleoside triphosphate hydrolases"/>
    <property type="match status" value="1"/>
</dbReference>
<evidence type="ECO:0000256" key="2">
    <source>
        <dbReference type="ARBA" id="ARBA00022777"/>
    </source>
</evidence>
<dbReference type="PANTHER" id="PTHR45569:SF1">
    <property type="entry name" value="SENSOR PROTEIN KDPD"/>
    <property type="match status" value="1"/>
</dbReference>
<keyword evidence="1" id="KW-0808">Transferase</keyword>
<keyword evidence="6" id="KW-1185">Reference proteome</keyword>
<evidence type="ECO:0000259" key="4">
    <source>
        <dbReference type="Pfam" id="PF02702"/>
    </source>
</evidence>
<protein>
    <submittedName>
        <fullName evidence="5">Histidine kinase</fullName>
    </submittedName>
</protein>
<evidence type="ECO:0000256" key="1">
    <source>
        <dbReference type="ARBA" id="ARBA00022679"/>
    </source>
</evidence>
<accession>A0ABR9B1R0</accession>
<dbReference type="InterPro" id="IPR003852">
    <property type="entry name" value="Sig_transdc_His_kinase_KdpD_N"/>
</dbReference>
<proteinExistence type="predicted"/>
<dbReference type="RefSeq" id="WP_192026569.1">
    <property type="nucleotide sequence ID" value="NZ_JACYTN010000020.1"/>
</dbReference>
<evidence type="ECO:0000313" key="6">
    <source>
        <dbReference type="Proteomes" id="UP000634529"/>
    </source>
</evidence>
<dbReference type="PANTHER" id="PTHR45569">
    <property type="entry name" value="SENSOR PROTEIN KDPD"/>
    <property type="match status" value="1"/>
</dbReference>
<feature type="domain" description="Signal transduction histidine kinase osmosensitive K+ channel sensor N-terminal" evidence="4">
    <location>
        <begin position="420"/>
        <end position="629"/>
    </location>
</feature>
<gene>
    <name evidence="5" type="ORF">IFO66_18400</name>
</gene>
<dbReference type="EMBL" id="JACYTN010000020">
    <property type="protein sequence ID" value="MBD8500268.1"/>
    <property type="molecule type" value="Genomic_DNA"/>
</dbReference>
<dbReference type="GO" id="GO:0016301">
    <property type="term" value="F:kinase activity"/>
    <property type="evidence" value="ECO:0007669"/>
    <property type="project" value="UniProtKB-KW"/>
</dbReference>
<name>A0ABR9B1R0_9BACL</name>
<evidence type="ECO:0000256" key="3">
    <source>
        <dbReference type="ARBA" id="ARBA00023012"/>
    </source>
</evidence>
<sequence length="790" mass="89825">MKEGDAYRRRSPEVLLKLIEEMRRGRLCILVAVASGAGKTTQLIHEGELRAKEGLEVVWGTSVPEQDTATSSIEAVAAISWARGQLQLEDLDVERLCERAPDIVLVDGLAQPNRPEAARTRRLDDVRFLLQQGISVIATMNAYEDERVSEQARRIAGVDPKWTLPAEVLQAADEVRLLDVSAETLMERRQVYSQKERISFASVNKKRQNKRVSERSRLSILRELALRTIANDVNGSLEQHRHELGLEGPSGVTERILVLAQYGWNGSIHVRRGEQVAKRLNGELFILSFVDPDVPLTQLQLTFQRSLKKLVQKIGAEWEEVPLSSRRRMAGLLSQYAWTHSMTRIVLGHSRQSRWQEWLHGSLVNGLLRTVEHTDLFFVADRSEREGERVFPVKTEQRMPTQAFKRWTAGELEERADGLRRGHFKIIIGAAPGVGKTYKMLQEGNRLLEQGIDVVIGLLETHGRRETAAQIGALPIVKRQKIKYQAHLLEEMNVAEILTRKPELVLVDELAHTNVPGSVHAKRYEDVIQLLEAGISVMSTVNVQHIESLNDAVEHLTGVRVRETVPDGVLRLADEMELIDVTPSTIQKRMQDGLIYAKDKVDQALNNFFRIPNLIGLRELALREVADDVDERLESWERRALLRGPWRRKEVIFVCVEPDERAERLVRHGFRIAHRLKAELHVICLPVSKMLPSLLSLNGKHTASQPFLKWCEQTEALTVRLGGTFRVQASVACQYWAKEAVRLADEHKASQMIVGVPARRMRKSHMGRMQMLMRIARHMDVLVVTDNERM</sequence>
<feature type="domain" description="Signal transduction histidine kinase osmosensitive K+ channel sensor N-terminal" evidence="4">
    <location>
        <begin position="23"/>
        <end position="233"/>
    </location>
</feature>
<reference evidence="5 6" key="1">
    <citation type="submission" date="2020-09" db="EMBL/GenBank/DDBJ databases">
        <title>Paenibacillus sp. CAU 1523 isolated from sand of Haeundae Beach.</title>
        <authorList>
            <person name="Kim W."/>
        </authorList>
    </citation>
    <scope>NUCLEOTIDE SEQUENCE [LARGE SCALE GENOMIC DNA]</scope>
    <source>
        <strain evidence="5 6">CAU 1523</strain>
    </source>
</reference>
<dbReference type="SUPFAM" id="SSF52402">
    <property type="entry name" value="Adenine nucleotide alpha hydrolases-like"/>
    <property type="match status" value="2"/>
</dbReference>
<dbReference type="Proteomes" id="UP000634529">
    <property type="component" value="Unassembled WGS sequence"/>
</dbReference>
<organism evidence="5 6">
    <name type="scientific">Paenibacillus arenosi</name>
    <dbReference type="NCBI Taxonomy" id="2774142"/>
    <lineage>
        <taxon>Bacteria</taxon>
        <taxon>Bacillati</taxon>
        <taxon>Bacillota</taxon>
        <taxon>Bacilli</taxon>
        <taxon>Bacillales</taxon>
        <taxon>Paenibacillaceae</taxon>
        <taxon>Paenibacillus</taxon>
    </lineage>
</organism>
<dbReference type="InterPro" id="IPR027417">
    <property type="entry name" value="P-loop_NTPase"/>
</dbReference>
<comment type="caution">
    <text evidence="5">The sequence shown here is derived from an EMBL/GenBank/DDBJ whole genome shotgun (WGS) entry which is preliminary data.</text>
</comment>
<keyword evidence="2 5" id="KW-0418">Kinase</keyword>
<dbReference type="Gene3D" id="3.40.50.300">
    <property type="entry name" value="P-loop containing nucleotide triphosphate hydrolases"/>
    <property type="match status" value="2"/>
</dbReference>
<dbReference type="InterPro" id="IPR052023">
    <property type="entry name" value="Histidine_kinase_KdpD"/>
</dbReference>